<organism evidence="2 3">
    <name type="scientific">Paraburkholderia dilworthii</name>
    <dbReference type="NCBI Taxonomy" id="948106"/>
    <lineage>
        <taxon>Bacteria</taxon>
        <taxon>Pseudomonadati</taxon>
        <taxon>Pseudomonadota</taxon>
        <taxon>Betaproteobacteria</taxon>
        <taxon>Burkholderiales</taxon>
        <taxon>Burkholderiaceae</taxon>
        <taxon>Paraburkholderia</taxon>
    </lineage>
</organism>
<dbReference type="Proteomes" id="UP001629367">
    <property type="component" value="Unassembled WGS sequence"/>
</dbReference>
<dbReference type="EMBL" id="JAQQBZ010000042">
    <property type="protein sequence ID" value="MFM0598158.1"/>
    <property type="molecule type" value="Genomic_DNA"/>
</dbReference>
<dbReference type="RefSeq" id="WP_408219576.1">
    <property type="nucleotide sequence ID" value="NZ_JAQQBZ010000042.1"/>
</dbReference>
<accession>A0ABW9DJ68</accession>
<reference evidence="2 3" key="1">
    <citation type="journal article" date="2024" name="Chem. Sci.">
        <title>Discovery of megapolipeptins by genome mining of a Burkholderiales bacteria collection.</title>
        <authorList>
            <person name="Paulo B.S."/>
            <person name="Recchia M.J.J."/>
            <person name="Lee S."/>
            <person name="Fergusson C.H."/>
            <person name="Romanowski S.B."/>
            <person name="Hernandez A."/>
            <person name="Krull N."/>
            <person name="Liu D.Y."/>
            <person name="Cavanagh H."/>
            <person name="Bos A."/>
            <person name="Gray C.A."/>
            <person name="Murphy B.T."/>
            <person name="Linington R.G."/>
            <person name="Eustaquio A.S."/>
        </authorList>
    </citation>
    <scope>NUCLEOTIDE SEQUENCE [LARGE SCALE GENOMIC DNA]</scope>
    <source>
        <strain evidence="2 3">RL17-335-BIF-A</strain>
    </source>
</reference>
<gene>
    <name evidence="2" type="ORF">PQQ68_34510</name>
</gene>
<evidence type="ECO:0000313" key="2">
    <source>
        <dbReference type="EMBL" id="MFM0598158.1"/>
    </source>
</evidence>
<evidence type="ECO:0000256" key="1">
    <source>
        <dbReference type="SAM" id="MobiDB-lite"/>
    </source>
</evidence>
<keyword evidence="3" id="KW-1185">Reference proteome</keyword>
<evidence type="ECO:0000313" key="3">
    <source>
        <dbReference type="Proteomes" id="UP001629367"/>
    </source>
</evidence>
<comment type="caution">
    <text evidence="2">The sequence shown here is derived from an EMBL/GenBank/DDBJ whole genome shotgun (WGS) entry which is preliminary data.</text>
</comment>
<feature type="region of interest" description="Disordered" evidence="1">
    <location>
        <begin position="245"/>
        <end position="278"/>
    </location>
</feature>
<name>A0ABW9DJ68_9BURK</name>
<protein>
    <submittedName>
        <fullName evidence="2">Uncharacterized protein</fullName>
    </submittedName>
</protein>
<proteinExistence type="predicted"/>
<sequence>MSFGRKKSKKNGVCFIVDVSLSRARQALGIRCICRRLFVVLASISVCACTMMSPPPDIETRDQAAGVLISSRAIRWQDIASNLQPGFQITGTTALTQVAPVTQEAQLATLNALGINISAGALVGPFRNPASGSYAETTPSSVPSPQAPSGIPLGATLPSAATPNTSFAIDPMLQYTAANALFQLVQLINADLTSSPFTHDYVAYVVRLKLTVVPYRENLPYDLFARISFFPDHICSTVATSKTTDSSSLTSAENGSKPEASNKAGAKGKSTEDTKPDSVSCVAQMPLVVPLLVTDDIQRAASSAAAESAKQLALALEILAPYAQGTASANSVKQQLQSLSGQNYDSILTVGRDNENTLLVRVGAAYQTVAASLTDKKKSAPQNTRSLVGQNYDVSTIVLVPRDYFTQRTDPNKFGLVVDEQSDFINTDTGKRLDIRPHDVTVQDFDSALKEADYEITGSPWYRQVWNDGAVDKYAIASKMNGYVTTGSFDNFLEEYCNWKLTSAASVANQSSSTQVNAESAHVDASKSDSGQKNVAMQMCRQNTDNQHNAEFIWTRLSALSPDSSFSSSSIDLPVGEKVVIPPQVPTVLDDGKASMTLQLRTQNASLSEKLIATLTLTGKRTKDVPGKKVKGVQKKVQEDVPFSIPIVSKSSSFDQTTGILTFQFPSAAASGITGVNAPDGGSLSLSQPGCDLESNYDGVHNCPRLFSTPSSASSEQPSISRGNEALSYDIKYVLAPNGPSLVPGFTFASGTKQIVESNGTGSVIVYFPTWGAEDTAVLTFDGASLTAASAGTLANGQVTLKTSGTAVTLQLMNLVPGVPVTAQAEGKLGGTSTGKISLVFNVVPMQMNQHTP</sequence>